<dbReference type="RefSeq" id="WP_123960347.1">
    <property type="nucleotide sequence ID" value="NZ_CP033898.1"/>
</dbReference>
<feature type="chain" id="PRO_5039208441" description="Lipoprotein" evidence="2">
    <location>
        <begin position="22"/>
        <end position="539"/>
    </location>
</feature>
<dbReference type="Proteomes" id="UP000271426">
    <property type="component" value="Chromosome"/>
</dbReference>
<name>A0A3G6IUJ3_9CORY</name>
<evidence type="ECO:0000256" key="1">
    <source>
        <dbReference type="SAM" id="MobiDB-lite"/>
    </source>
</evidence>
<dbReference type="AlphaFoldDB" id="A0A3G6IUJ3"/>
<keyword evidence="2" id="KW-0732">Signal</keyword>
<evidence type="ECO:0000313" key="4">
    <source>
        <dbReference type="Proteomes" id="UP000271426"/>
    </source>
</evidence>
<evidence type="ECO:0000313" key="3">
    <source>
        <dbReference type="EMBL" id="AZA09421.1"/>
    </source>
</evidence>
<proteinExistence type="predicted"/>
<feature type="signal peptide" evidence="2">
    <location>
        <begin position="1"/>
        <end position="21"/>
    </location>
</feature>
<keyword evidence="4" id="KW-1185">Reference proteome</keyword>
<gene>
    <name evidence="3" type="ORF">CPPEL_06550</name>
</gene>
<protein>
    <recommendedName>
        <fullName evidence="5">Lipoprotein</fullName>
    </recommendedName>
</protein>
<dbReference type="PROSITE" id="PS51257">
    <property type="entry name" value="PROKAR_LIPOPROTEIN"/>
    <property type="match status" value="1"/>
</dbReference>
<reference evidence="3 4" key="1">
    <citation type="submission" date="2018-11" db="EMBL/GenBank/DDBJ databases">
        <authorList>
            <person name="Kleinhagauer T."/>
            <person name="Glaeser S.P."/>
            <person name="Spergser J."/>
            <person name="Ruckert C."/>
            <person name="Kaempfer P."/>
            <person name="Busse H.-J."/>
        </authorList>
    </citation>
    <scope>NUCLEOTIDE SEQUENCE [LARGE SCALE GENOMIC DNA]</scope>
    <source>
        <strain evidence="3 4">812CH</strain>
    </source>
</reference>
<evidence type="ECO:0000256" key="2">
    <source>
        <dbReference type="SAM" id="SignalP"/>
    </source>
</evidence>
<dbReference type="KEGG" id="cpso:CPPEL_06550"/>
<organism evidence="3 4">
    <name type="scientific">Corynebacterium pseudopelargi</name>
    <dbReference type="NCBI Taxonomy" id="2080757"/>
    <lineage>
        <taxon>Bacteria</taxon>
        <taxon>Bacillati</taxon>
        <taxon>Actinomycetota</taxon>
        <taxon>Actinomycetes</taxon>
        <taxon>Mycobacteriales</taxon>
        <taxon>Corynebacteriaceae</taxon>
        <taxon>Corynebacterium</taxon>
    </lineage>
</organism>
<feature type="region of interest" description="Disordered" evidence="1">
    <location>
        <begin position="315"/>
        <end position="343"/>
    </location>
</feature>
<evidence type="ECO:0008006" key="5">
    <source>
        <dbReference type="Google" id="ProtNLM"/>
    </source>
</evidence>
<dbReference type="OrthoDB" id="4419104at2"/>
<sequence precursor="true">MKAKLALASALTLLLSACVFGSDEPKTYEQALENARAENLSHHASTDFQQTPEVIGDPFGDGVAASQRFFKDSNTLIISDDEIHSQLRAASLAVVSHSPMVTMRDDNRSTVLNEVDRLQARYVLLVGDVSIATTRGEVMVIQDPGTEDALGHLTALKFNPMPVSNRQDVTAAIAGLEADDATLLVPDWPNIGPAPEIPKAREDEVPHGFPGQSKRDADQTPLVIASPESSIAAAATARAYGAALEVLPFPDPRFDAQTALSVAGLAEEPLIALGSQFGNEETLSRRIEEAEQIRHWLPNGRGIVFSREPIYIQPGGVDQSEAAGNGDDASNPEDQDPITTQGATGKWMRASTLIGQESFSANQQRVLDWAKRLEGAGDFGVLLFEPGDELLVQQVNTFSQALSLPNIHVAIDASKVGEGVVESEELNAVAKLLATIVKQNQLAQKALIVVAEDQEQIGHPKDLNFRFPQVAFALAADVRGAGSLAQAQQRYERFDIQAPWHAAILRDGSFIGQEDGKQSDWLLESEQFKPVPWLALMGY</sequence>
<feature type="region of interest" description="Disordered" evidence="1">
    <location>
        <begin position="196"/>
        <end position="218"/>
    </location>
</feature>
<accession>A0A3G6IUJ3</accession>
<dbReference type="EMBL" id="CP033898">
    <property type="protein sequence ID" value="AZA09421.1"/>
    <property type="molecule type" value="Genomic_DNA"/>
</dbReference>